<dbReference type="AlphaFoldDB" id="A0A6I2L1J9"/>
<gene>
    <name evidence="1" type="ORF">GJ699_17195</name>
</gene>
<keyword evidence="2" id="KW-1185">Reference proteome</keyword>
<reference evidence="1 2" key="1">
    <citation type="submission" date="2019-11" db="EMBL/GenBank/DDBJ databases">
        <title>Novel species isolated from a subtropical stream in China.</title>
        <authorList>
            <person name="Lu H."/>
        </authorList>
    </citation>
    <scope>NUCLEOTIDE SEQUENCE [LARGE SCALE GENOMIC DNA]</scope>
    <source>
        <strain evidence="1 2">FT80W</strain>
    </source>
</reference>
<evidence type="ECO:0000313" key="1">
    <source>
        <dbReference type="EMBL" id="MRW91732.1"/>
    </source>
</evidence>
<comment type="caution">
    <text evidence="1">The sequence shown here is derived from an EMBL/GenBank/DDBJ whole genome shotgun (WGS) entry which is preliminary data.</text>
</comment>
<dbReference type="Proteomes" id="UP000433309">
    <property type="component" value="Unassembled WGS sequence"/>
</dbReference>
<name>A0A6I2L1J9_9BURK</name>
<evidence type="ECO:0000313" key="2">
    <source>
        <dbReference type="Proteomes" id="UP000433309"/>
    </source>
</evidence>
<accession>A0A6I2L1J9</accession>
<proteinExistence type="predicted"/>
<dbReference type="EMBL" id="WKJK01000008">
    <property type="protein sequence ID" value="MRW91732.1"/>
    <property type="molecule type" value="Genomic_DNA"/>
</dbReference>
<organism evidence="1 2">
    <name type="scientific">Duganella guangzhouensis</name>
    <dbReference type="NCBI Taxonomy" id="2666084"/>
    <lineage>
        <taxon>Bacteria</taxon>
        <taxon>Pseudomonadati</taxon>
        <taxon>Pseudomonadota</taxon>
        <taxon>Betaproteobacteria</taxon>
        <taxon>Burkholderiales</taxon>
        <taxon>Oxalobacteraceae</taxon>
        <taxon>Telluria group</taxon>
        <taxon>Duganella</taxon>
    </lineage>
</organism>
<protein>
    <submittedName>
        <fullName evidence="1">Uncharacterized protein</fullName>
    </submittedName>
</protein>
<dbReference type="RefSeq" id="WP_154378393.1">
    <property type="nucleotide sequence ID" value="NZ_WKJK01000008.1"/>
</dbReference>
<sequence>MDLVLHNVPEMSDYLEQKLALVREVVFDQIESAPKAINWTCPTGEPMEY</sequence>